<evidence type="ECO:0000256" key="4">
    <source>
        <dbReference type="ARBA" id="ARBA00023136"/>
    </source>
</evidence>
<feature type="region of interest" description="Disordered" evidence="5">
    <location>
        <begin position="321"/>
        <end position="430"/>
    </location>
</feature>
<keyword evidence="4 6" id="KW-0472">Membrane</keyword>
<sequence>MAASRVLLLLLLPSAFLLQQPAALANQPPPPPASIASPEQAAAAAGTSPSRAALSSLLFSVPTTILGLILLLLGRALPRFFNSFGFAAACAFPTWALSVNLAGPGGIAGRSYSQASQNIIIWGLVTATFLFGFTLSLLIGHYGYPIGRYLLSIEAGLALGISLLIFSAQLTIHHTSIQYIFLALAAAIFGLIAIICRPSIGISTACASSGAFLFFLGVDLLAKENDGMSRGIRFLFDHNPHHAKDLANYNPPTVTRILLPLSWACMLFGAWYQYTFLDRPYDTAWLPALHRKKPAESSVQSTVLIDQDTEKNGFGEKVQAVTGLSASSQEEEEQSSSPSNYHYEDPPFPASPQPHEFESPSQSEQRYTTDSYDTGLSAIPELTEHSTSGRGGSRSGSGSGRGIGLAFPHSHRHPSNATSNSIRRSTRSSEFQIAPAALPSTSEGADPSHISVSPPRTLLSETTVFPDDSISQTTRQRLGLTIYNNSGLIEEETEAMLTLATDAISPVREDQSPGRCQAYFVAIVFLKRVPVRS</sequence>
<evidence type="ECO:0000256" key="7">
    <source>
        <dbReference type="SAM" id="SignalP"/>
    </source>
</evidence>
<feature type="compositionally biased region" description="Polar residues" evidence="5">
    <location>
        <begin position="359"/>
        <end position="374"/>
    </location>
</feature>
<feature type="chain" id="PRO_5008109549" evidence="7">
    <location>
        <begin position="26"/>
        <end position="533"/>
    </location>
</feature>
<protein>
    <submittedName>
        <fullName evidence="10">DUF4203 domain-containing protein</fullName>
    </submittedName>
</protein>
<evidence type="ECO:0000256" key="3">
    <source>
        <dbReference type="ARBA" id="ARBA00022989"/>
    </source>
</evidence>
<reference evidence="10 11" key="3">
    <citation type="journal article" date="2017" name="G3 (Bethesda)">
        <title>Comparative analysis highlights variable genome content of wheat rusts and divergence of the mating loci.</title>
        <authorList>
            <person name="Cuomo C.A."/>
            <person name="Bakkeren G."/>
            <person name="Khalil H.B."/>
            <person name="Panwar V."/>
            <person name="Joly D."/>
            <person name="Linning R."/>
            <person name="Sakthikumar S."/>
            <person name="Song X."/>
            <person name="Adiconis X."/>
            <person name="Fan L."/>
            <person name="Goldberg J.M."/>
            <person name="Levin J.Z."/>
            <person name="Young S."/>
            <person name="Zeng Q."/>
            <person name="Anikster Y."/>
            <person name="Bruce M."/>
            <person name="Wang M."/>
            <person name="Yin C."/>
            <person name="McCallum B."/>
            <person name="Szabo L.J."/>
            <person name="Hulbert S."/>
            <person name="Chen X."/>
            <person name="Fellers J.P."/>
        </authorList>
    </citation>
    <scope>NUCLEOTIDE SEQUENCE</scope>
    <source>
        <strain evidence="11">Isolate 1-1 / race 1 (BBBD)</strain>
        <strain evidence="10">isolate 1-1 / race 1 (BBBD)</strain>
    </source>
</reference>
<gene>
    <name evidence="9" type="ORF">PTTG_05363</name>
</gene>
<evidence type="ECO:0000259" key="8">
    <source>
        <dbReference type="Pfam" id="PF13886"/>
    </source>
</evidence>
<dbReference type="Pfam" id="PF13886">
    <property type="entry name" value="TM7S3_TM198"/>
    <property type="match status" value="1"/>
</dbReference>
<evidence type="ECO:0000256" key="1">
    <source>
        <dbReference type="ARBA" id="ARBA00004141"/>
    </source>
</evidence>
<dbReference type="InterPro" id="IPR025256">
    <property type="entry name" value="TM7S3/TM198-like_dom"/>
</dbReference>
<keyword evidence="2 6" id="KW-0812">Transmembrane</keyword>
<dbReference type="OrthoDB" id="2502977at2759"/>
<dbReference type="EnsemblFungi" id="PTTG_05363-t43_2">
    <property type="protein sequence ID" value="PTTG_05363-t43_2-p1"/>
    <property type="gene ID" value="PTTG_05363"/>
</dbReference>
<evidence type="ECO:0000313" key="11">
    <source>
        <dbReference type="Proteomes" id="UP000005240"/>
    </source>
</evidence>
<proteinExistence type="predicted"/>
<feature type="region of interest" description="Disordered" evidence="5">
    <location>
        <begin position="437"/>
        <end position="456"/>
    </location>
</feature>
<dbReference type="AlphaFoldDB" id="A0A180G4J4"/>
<evidence type="ECO:0000313" key="9">
    <source>
        <dbReference type="EMBL" id="OAV87561.1"/>
    </source>
</evidence>
<evidence type="ECO:0000256" key="6">
    <source>
        <dbReference type="SAM" id="Phobius"/>
    </source>
</evidence>
<feature type="transmembrane region" description="Helical" evidence="6">
    <location>
        <begin position="149"/>
        <end position="170"/>
    </location>
</feature>
<name>A0A180G4J4_PUCT1</name>
<dbReference type="Proteomes" id="UP000005240">
    <property type="component" value="Unassembled WGS sequence"/>
</dbReference>
<feature type="domain" description="TM7S3/TM198-like" evidence="8">
    <location>
        <begin position="64"/>
        <end position="274"/>
    </location>
</feature>
<accession>A0A180G4J4</accession>
<reference evidence="9" key="2">
    <citation type="submission" date="2016-05" db="EMBL/GenBank/DDBJ databases">
        <title>Comparative analysis highlights variable genome content of wheat rusts and divergence of the mating loci.</title>
        <authorList>
            <person name="Cuomo C.A."/>
            <person name="Bakkeren G."/>
            <person name="Szabo L."/>
            <person name="Khalil H."/>
            <person name="Joly D."/>
            <person name="Goldberg J."/>
            <person name="Young S."/>
            <person name="Zeng Q."/>
            <person name="Fellers J."/>
        </authorList>
    </citation>
    <scope>NUCLEOTIDE SEQUENCE [LARGE SCALE GENOMIC DNA]</scope>
    <source>
        <strain evidence="9">1-1 BBBD Race 1</strain>
    </source>
</reference>
<feature type="transmembrane region" description="Helical" evidence="6">
    <location>
        <begin position="52"/>
        <end position="73"/>
    </location>
</feature>
<feature type="compositionally biased region" description="Gly residues" evidence="5">
    <location>
        <begin position="389"/>
        <end position="403"/>
    </location>
</feature>
<keyword evidence="11" id="KW-1185">Reference proteome</keyword>
<feature type="transmembrane region" description="Helical" evidence="6">
    <location>
        <begin position="176"/>
        <end position="195"/>
    </location>
</feature>
<reference evidence="10" key="4">
    <citation type="submission" date="2025-05" db="UniProtKB">
        <authorList>
            <consortium name="EnsemblFungi"/>
        </authorList>
    </citation>
    <scope>IDENTIFICATION</scope>
    <source>
        <strain evidence="10">isolate 1-1 / race 1 (BBBD)</strain>
    </source>
</reference>
<feature type="transmembrane region" description="Helical" evidence="6">
    <location>
        <begin position="119"/>
        <end position="142"/>
    </location>
</feature>
<keyword evidence="3 6" id="KW-1133">Transmembrane helix</keyword>
<evidence type="ECO:0000256" key="2">
    <source>
        <dbReference type="ARBA" id="ARBA00022692"/>
    </source>
</evidence>
<comment type="subcellular location">
    <subcellularLocation>
        <location evidence="1">Membrane</location>
        <topology evidence="1">Multi-pass membrane protein</topology>
    </subcellularLocation>
</comment>
<keyword evidence="7" id="KW-0732">Signal</keyword>
<evidence type="ECO:0000256" key="5">
    <source>
        <dbReference type="SAM" id="MobiDB-lite"/>
    </source>
</evidence>
<dbReference type="VEuPathDB" id="FungiDB:PTTG_05363"/>
<dbReference type="GO" id="GO:0016020">
    <property type="term" value="C:membrane"/>
    <property type="evidence" value="ECO:0007669"/>
    <property type="project" value="UniProtKB-SubCell"/>
</dbReference>
<feature type="transmembrane region" description="Helical" evidence="6">
    <location>
        <begin position="202"/>
        <end position="222"/>
    </location>
</feature>
<feature type="transmembrane region" description="Helical" evidence="6">
    <location>
        <begin position="80"/>
        <end position="99"/>
    </location>
</feature>
<evidence type="ECO:0000313" key="10">
    <source>
        <dbReference type="EnsemblFungi" id="PTTG_05363-t43_2-p1"/>
    </source>
</evidence>
<reference evidence="9" key="1">
    <citation type="submission" date="2009-11" db="EMBL/GenBank/DDBJ databases">
        <authorList>
            <consortium name="The Broad Institute Genome Sequencing Platform"/>
            <person name="Ward D."/>
            <person name="Feldgarden M."/>
            <person name="Earl A."/>
            <person name="Young S.K."/>
            <person name="Zeng Q."/>
            <person name="Koehrsen M."/>
            <person name="Alvarado L."/>
            <person name="Berlin A."/>
            <person name="Bochicchio J."/>
            <person name="Borenstein D."/>
            <person name="Chapman S.B."/>
            <person name="Chen Z."/>
            <person name="Engels R."/>
            <person name="Freedman E."/>
            <person name="Gellesch M."/>
            <person name="Goldberg J."/>
            <person name="Griggs A."/>
            <person name="Gujja S."/>
            <person name="Heilman E."/>
            <person name="Heiman D."/>
            <person name="Hepburn T."/>
            <person name="Howarth C."/>
            <person name="Jen D."/>
            <person name="Larson L."/>
            <person name="Lewis B."/>
            <person name="Mehta T."/>
            <person name="Park D."/>
            <person name="Pearson M."/>
            <person name="Roberts A."/>
            <person name="Saif S."/>
            <person name="Shea T."/>
            <person name="Shenoy N."/>
            <person name="Sisk P."/>
            <person name="Stolte C."/>
            <person name="Sykes S."/>
            <person name="Thomson T."/>
            <person name="Walk T."/>
            <person name="White J."/>
            <person name="Yandava C."/>
            <person name="Izard J."/>
            <person name="Baranova O.V."/>
            <person name="Blanton J.M."/>
            <person name="Tanner A.C."/>
            <person name="Dewhirst F.E."/>
            <person name="Haas B."/>
            <person name="Nusbaum C."/>
            <person name="Birren B."/>
        </authorList>
    </citation>
    <scope>NUCLEOTIDE SEQUENCE [LARGE SCALE GENOMIC DNA]</scope>
    <source>
        <strain evidence="9">1-1 BBBD Race 1</strain>
    </source>
</reference>
<organism evidence="9">
    <name type="scientific">Puccinia triticina (isolate 1-1 / race 1 (BBBD))</name>
    <name type="common">Brown leaf rust fungus</name>
    <dbReference type="NCBI Taxonomy" id="630390"/>
    <lineage>
        <taxon>Eukaryota</taxon>
        <taxon>Fungi</taxon>
        <taxon>Dikarya</taxon>
        <taxon>Basidiomycota</taxon>
        <taxon>Pucciniomycotina</taxon>
        <taxon>Pucciniomycetes</taxon>
        <taxon>Pucciniales</taxon>
        <taxon>Pucciniaceae</taxon>
        <taxon>Puccinia</taxon>
    </lineage>
</organism>
<dbReference type="EMBL" id="ADAS02000355">
    <property type="protein sequence ID" value="OAV87561.1"/>
    <property type="molecule type" value="Genomic_DNA"/>
</dbReference>
<feature type="signal peptide" evidence="7">
    <location>
        <begin position="1"/>
        <end position="25"/>
    </location>
</feature>